<dbReference type="EMBL" id="BAAFGZ010000105">
    <property type="protein sequence ID" value="GAB0135001.1"/>
    <property type="molecule type" value="Genomic_DNA"/>
</dbReference>
<evidence type="ECO:0000313" key="3">
    <source>
        <dbReference type="Proteomes" id="UP001562357"/>
    </source>
</evidence>
<accession>A0ABQ0CNH7</accession>
<evidence type="ECO:0000313" key="2">
    <source>
        <dbReference type="EMBL" id="GAB0135001.1"/>
    </source>
</evidence>
<reference evidence="3" key="1">
    <citation type="submission" date="2024-06" db="EMBL/GenBank/DDBJ databases">
        <title>Draft Genome Sequences of Epichloe bromicola Strains Isolated from Elymus ciliaris.</title>
        <authorList>
            <consortium name="Epichloe bromicola genome sequencing consortium"/>
            <person name="Miura A."/>
            <person name="Imano S."/>
            <person name="Ashida A."/>
            <person name="Sato I."/>
            <person name="Chiba S."/>
            <person name="Tanaka A."/>
            <person name="Camagna M."/>
            <person name="Takemoto D."/>
        </authorList>
    </citation>
    <scope>NUCLEOTIDE SEQUENCE [LARGE SCALE GENOMIC DNA]</scope>
    <source>
        <strain evidence="3">DP</strain>
    </source>
</reference>
<comment type="caution">
    <text evidence="2">The sequence shown here is derived from an EMBL/GenBank/DDBJ whole genome shotgun (WGS) entry which is preliminary data.</text>
</comment>
<keyword evidence="3" id="KW-1185">Reference proteome</keyword>
<sequence length="106" mass="11656">MPVSKKWDTAAELDLCMAVIITGGSSPSYKWPEIHAVMCQLGHTFTKDAVSQHFTKTILRGFRARHGLGTAKSADTVPVARKRKAVKEEASPVKKQKPTVRHLNCA</sequence>
<name>A0ABQ0CNH7_9HYPO</name>
<evidence type="ECO:0000256" key="1">
    <source>
        <dbReference type="SAM" id="MobiDB-lite"/>
    </source>
</evidence>
<gene>
    <name evidence="2" type="primary">g3353</name>
    <name evidence="2" type="ORF">EsDP_00003353</name>
</gene>
<protein>
    <submittedName>
        <fullName evidence="2">Uncharacterized protein</fullName>
    </submittedName>
</protein>
<feature type="region of interest" description="Disordered" evidence="1">
    <location>
        <begin position="73"/>
        <end position="106"/>
    </location>
</feature>
<proteinExistence type="predicted"/>
<organism evidence="2 3">
    <name type="scientific">Epichloe bromicola</name>
    <dbReference type="NCBI Taxonomy" id="79588"/>
    <lineage>
        <taxon>Eukaryota</taxon>
        <taxon>Fungi</taxon>
        <taxon>Dikarya</taxon>
        <taxon>Ascomycota</taxon>
        <taxon>Pezizomycotina</taxon>
        <taxon>Sordariomycetes</taxon>
        <taxon>Hypocreomycetidae</taxon>
        <taxon>Hypocreales</taxon>
        <taxon>Clavicipitaceae</taxon>
        <taxon>Epichloe</taxon>
    </lineage>
</organism>
<dbReference type="Proteomes" id="UP001562357">
    <property type="component" value="Unassembled WGS sequence"/>
</dbReference>